<comment type="caution">
    <text evidence="2">The sequence shown here is derived from an EMBL/GenBank/DDBJ whole genome shotgun (WGS) entry which is preliminary data.</text>
</comment>
<proteinExistence type="predicted"/>
<dbReference type="GO" id="GO:0003676">
    <property type="term" value="F:nucleic acid binding"/>
    <property type="evidence" value="ECO:0007669"/>
    <property type="project" value="InterPro"/>
</dbReference>
<dbReference type="Pfam" id="PF01844">
    <property type="entry name" value="HNH"/>
    <property type="match status" value="1"/>
</dbReference>
<dbReference type="InterPro" id="IPR002711">
    <property type="entry name" value="HNH"/>
</dbReference>
<dbReference type="AlphaFoldDB" id="A0A931LYF6"/>
<reference evidence="2" key="1">
    <citation type="submission" date="2020-07" db="EMBL/GenBank/DDBJ databases">
        <title>Huge and variable diversity of episymbiotic CPR bacteria and DPANN archaea in groundwater ecosystems.</title>
        <authorList>
            <person name="He C.Y."/>
            <person name="Keren R."/>
            <person name="Whittaker M."/>
            <person name="Farag I.F."/>
            <person name="Doudna J."/>
            <person name="Cate J.H.D."/>
            <person name="Banfield J.F."/>
        </authorList>
    </citation>
    <scope>NUCLEOTIDE SEQUENCE</scope>
    <source>
        <strain evidence="2">NC_groundwater_17_Pr7_B-0.1um_64_12</strain>
    </source>
</reference>
<name>A0A931LYF6_FIMGI</name>
<evidence type="ECO:0000313" key="3">
    <source>
        <dbReference type="Proteomes" id="UP000727962"/>
    </source>
</evidence>
<sequence>MNFGAGKGYSIVLMSQRKGAPYPDRLAADGTALLYVGHDAYGHPHKGTVDQPLATLFGTLTQNGLFFQAAESYRQSGIPHLVRVYEKIRAGVWVFNGLFELTDASMESDGKRRVCVFELRITSRSFDDATLPTQPQPSRLIPSEVKVKVFRRDHGKCRRCGATTDLHFDHILPYSKGGSSTNPDNIQLLCQRHNLEKRDRIE</sequence>
<dbReference type="EMBL" id="JACOSL010000049">
    <property type="protein sequence ID" value="MBI1757060.1"/>
    <property type="molecule type" value="Genomic_DNA"/>
</dbReference>
<dbReference type="GO" id="GO:0004519">
    <property type="term" value="F:endonuclease activity"/>
    <property type="evidence" value="ECO:0007669"/>
    <property type="project" value="UniProtKB-KW"/>
</dbReference>
<dbReference type="GO" id="GO:0008270">
    <property type="term" value="F:zinc ion binding"/>
    <property type="evidence" value="ECO:0007669"/>
    <property type="project" value="InterPro"/>
</dbReference>
<gene>
    <name evidence="2" type="ORF">HYR64_08150</name>
</gene>
<dbReference type="SMART" id="SM00507">
    <property type="entry name" value="HNHc"/>
    <property type="match status" value="1"/>
</dbReference>
<keyword evidence="2" id="KW-0378">Hydrolase</keyword>
<dbReference type="CDD" id="cd00085">
    <property type="entry name" value="HNHc"/>
    <property type="match status" value="1"/>
</dbReference>
<organism evidence="2 3">
    <name type="scientific">Fimbriimonas ginsengisoli</name>
    <dbReference type="NCBI Taxonomy" id="1005039"/>
    <lineage>
        <taxon>Bacteria</taxon>
        <taxon>Bacillati</taxon>
        <taxon>Armatimonadota</taxon>
        <taxon>Fimbriimonadia</taxon>
        <taxon>Fimbriimonadales</taxon>
        <taxon>Fimbriimonadaceae</taxon>
        <taxon>Fimbriimonas</taxon>
    </lineage>
</organism>
<keyword evidence="2" id="KW-0540">Nuclease</keyword>
<evidence type="ECO:0000259" key="1">
    <source>
        <dbReference type="SMART" id="SM00507"/>
    </source>
</evidence>
<feature type="domain" description="HNH nuclease" evidence="1">
    <location>
        <begin position="144"/>
        <end position="195"/>
    </location>
</feature>
<keyword evidence="2" id="KW-0255">Endonuclease</keyword>
<dbReference type="Proteomes" id="UP000727962">
    <property type="component" value="Unassembled WGS sequence"/>
</dbReference>
<accession>A0A931LYF6</accession>
<dbReference type="Gene3D" id="1.10.30.50">
    <property type="match status" value="1"/>
</dbReference>
<evidence type="ECO:0000313" key="2">
    <source>
        <dbReference type="EMBL" id="MBI1757060.1"/>
    </source>
</evidence>
<dbReference type="InterPro" id="IPR003615">
    <property type="entry name" value="HNH_nuc"/>
</dbReference>
<protein>
    <submittedName>
        <fullName evidence="2">HNH endonuclease</fullName>
    </submittedName>
</protein>